<dbReference type="Proteomes" id="UP000595814">
    <property type="component" value="Chromosome"/>
</dbReference>
<reference evidence="1 2" key="1">
    <citation type="journal article" date="2022" name="Int. J. Syst. Evol. Microbiol.">
        <title>Miniphocaeibacter halophilus sp. nov., an ammonium-tolerant acetate-producing bacterium isolated from a biogas system.</title>
        <authorList>
            <person name="Schnurer A."/>
            <person name="Singh A."/>
            <person name="Bi S."/>
            <person name="Qiao W."/>
            <person name="Westerholm M."/>
        </authorList>
    </citation>
    <scope>NUCLEOTIDE SEQUENCE [LARGE SCALE GENOMIC DNA]</scope>
    <source>
        <strain evidence="1 2">AMB_01</strain>
    </source>
</reference>
<evidence type="ECO:0000313" key="1">
    <source>
        <dbReference type="EMBL" id="QQK07223.1"/>
    </source>
</evidence>
<name>A0AC61MW91_9FIRM</name>
<proteinExistence type="predicted"/>
<organism evidence="1 2">
    <name type="scientific">Miniphocaeibacter halophilus</name>
    <dbReference type="NCBI Taxonomy" id="2931922"/>
    <lineage>
        <taxon>Bacteria</taxon>
        <taxon>Bacillati</taxon>
        <taxon>Bacillota</taxon>
        <taxon>Tissierellia</taxon>
        <taxon>Tissierellales</taxon>
        <taxon>Peptoniphilaceae</taxon>
        <taxon>Miniphocaeibacter</taxon>
    </lineage>
</organism>
<gene>
    <name evidence="1" type="ORF">JFY71_07795</name>
</gene>
<protein>
    <submittedName>
        <fullName evidence="1">Amidohydrolase</fullName>
    </submittedName>
</protein>
<accession>A0AC61MW91</accession>
<dbReference type="EMBL" id="CP066744">
    <property type="protein sequence ID" value="QQK07223.1"/>
    <property type="molecule type" value="Genomic_DNA"/>
</dbReference>
<evidence type="ECO:0000313" key="2">
    <source>
        <dbReference type="Proteomes" id="UP000595814"/>
    </source>
</evidence>
<sequence length="425" mass="48184">MNTRFYNGKILTMKNNMEVLEQELWVVGNKIEYIGDKKESNIKWNREIDLKGNLILPGFKNAHTHSAMTFLRSRADDLPLQEWLNNQVFPREAQLLPEDIYWLSRLAILEYLSSGITSNFDMYFHPREIAKASYDSGFRTVIVGALNDFTQSIEEIEEYYLELNNNEKYDDLISYKLGFHAEYTTSKNLLKGIVELSEKYKAPVWTHNSETLREVNDCINRNGMTPTAYLDSLGIYDNGGGGYHCVYLNEEDKKIFKEKNLTIVTNPSSNIKLASGIARIDKFLEMGIPIAIGTDGPASNNALDMFREMFLVSGLTKVKTQDASVVDGNDVLKMATTVGALAMGLNNCDVLEKGKVADLIVIDLNRPNMQPLNNVSKNIVYSGSKENIKMTMINGEILYENGEFNVGIEVEKIYEKANEITKRIR</sequence>
<keyword evidence="2" id="KW-1185">Reference proteome</keyword>